<feature type="region of interest" description="Disordered" evidence="1">
    <location>
        <begin position="167"/>
        <end position="245"/>
    </location>
</feature>
<dbReference type="AlphaFoldDB" id="N0E1H5"/>
<dbReference type="STRING" id="1193181.BN10_680044"/>
<protein>
    <submittedName>
        <fullName evidence="2">Uncharacterized protein</fullName>
    </submittedName>
</protein>
<proteinExistence type="predicted"/>
<dbReference type="OrthoDB" id="4578793at2"/>
<dbReference type="EMBL" id="CAIZ01000139">
    <property type="protein sequence ID" value="CCH70818.1"/>
    <property type="molecule type" value="Genomic_DNA"/>
</dbReference>
<dbReference type="eggNOG" id="COG0711">
    <property type="taxonomic scope" value="Bacteria"/>
</dbReference>
<evidence type="ECO:0000313" key="2">
    <source>
        <dbReference type="EMBL" id="CCH70818.1"/>
    </source>
</evidence>
<organism evidence="2 3">
    <name type="scientific">Phycicoccus elongatus Lp2</name>
    <dbReference type="NCBI Taxonomy" id="1193181"/>
    <lineage>
        <taxon>Bacteria</taxon>
        <taxon>Bacillati</taxon>
        <taxon>Actinomycetota</taxon>
        <taxon>Actinomycetes</taxon>
        <taxon>Micrococcales</taxon>
        <taxon>Intrasporangiaceae</taxon>
        <taxon>Phycicoccus</taxon>
    </lineage>
</organism>
<feature type="compositionally biased region" description="Basic and acidic residues" evidence="1">
    <location>
        <begin position="10"/>
        <end position="25"/>
    </location>
</feature>
<gene>
    <name evidence="2" type="ORF">BN10_680044</name>
</gene>
<keyword evidence="3" id="KW-1185">Reference proteome</keyword>
<feature type="compositionally biased region" description="Polar residues" evidence="1">
    <location>
        <begin position="182"/>
        <end position="199"/>
    </location>
</feature>
<sequence>MTQPPAPWIETRDRDDDTQTRDVAKNEAASVASDAKDNAQQVASTATDQAKQVAGEAKDHAKDLFAQARSEFADQASSQQGRAASGLRSLAGELDSMASHQGSGVATDLVQQAATKANQVAGWLENREPGDVIDELSSFARRRPGAFLLGAAVLGLVGGRLTRGLAAEAQDSQSSDRRPLSTDVSTPRTTPVNTSASPTPITPMAPGVTSPSPTYGEETRETSAQGGGVHGDGVYGDGPDDLRAP</sequence>
<reference evidence="2 3" key="1">
    <citation type="journal article" date="2013" name="ISME J.">
        <title>A metabolic model for members of the genus Tetrasphaera involved in enhanced biological phosphorus removal.</title>
        <authorList>
            <person name="Kristiansen R."/>
            <person name="Nguyen H.T.T."/>
            <person name="Saunders A.M."/>
            <person name="Nielsen J.L."/>
            <person name="Wimmer R."/>
            <person name="Le V.Q."/>
            <person name="McIlroy S.J."/>
            <person name="Petrovski S."/>
            <person name="Seviour R.J."/>
            <person name="Calteau A."/>
            <person name="Nielsen K.L."/>
            <person name="Nielsen P.H."/>
        </authorList>
    </citation>
    <scope>NUCLEOTIDE SEQUENCE [LARGE SCALE GENOMIC DNA]</scope>
    <source>
        <strain evidence="2 3">Lp2</strain>
    </source>
</reference>
<feature type="region of interest" description="Disordered" evidence="1">
    <location>
        <begin position="1"/>
        <end position="62"/>
    </location>
</feature>
<dbReference type="Proteomes" id="UP000013167">
    <property type="component" value="Unassembled WGS sequence"/>
</dbReference>
<comment type="caution">
    <text evidence="2">The sequence shown here is derived from an EMBL/GenBank/DDBJ whole genome shotgun (WGS) entry which is preliminary data.</text>
</comment>
<dbReference type="HOGENOM" id="CLU_071229_1_0_11"/>
<name>N0E1H5_9MICO</name>
<dbReference type="RefSeq" id="WP_010850661.1">
    <property type="nucleotide sequence ID" value="NZ_HF570956.1"/>
</dbReference>
<feature type="compositionally biased region" description="Polar residues" evidence="1">
    <location>
        <begin position="38"/>
        <end position="50"/>
    </location>
</feature>
<evidence type="ECO:0000313" key="3">
    <source>
        <dbReference type="Proteomes" id="UP000013167"/>
    </source>
</evidence>
<feature type="compositionally biased region" description="Gly residues" evidence="1">
    <location>
        <begin position="225"/>
        <end position="236"/>
    </location>
</feature>
<accession>N0E1H5</accession>
<evidence type="ECO:0000256" key="1">
    <source>
        <dbReference type="SAM" id="MobiDB-lite"/>
    </source>
</evidence>